<keyword evidence="2" id="KW-0489">Methyltransferase</keyword>
<dbReference type="Pfam" id="PF05050">
    <property type="entry name" value="Methyltransf_21"/>
    <property type="match status" value="1"/>
</dbReference>
<protein>
    <submittedName>
        <fullName evidence="2">FkbM family methyltransferase</fullName>
    </submittedName>
</protein>
<dbReference type="GO" id="GO:0008168">
    <property type="term" value="F:methyltransferase activity"/>
    <property type="evidence" value="ECO:0007669"/>
    <property type="project" value="UniProtKB-KW"/>
</dbReference>
<dbReference type="PANTHER" id="PTHR34203:SF15">
    <property type="entry name" value="SLL1173 PROTEIN"/>
    <property type="match status" value="1"/>
</dbReference>
<proteinExistence type="predicted"/>
<dbReference type="PANTHER" id="PTHR34203">
    <property type="entry name" value="METHYLTRANSFERASE, FKBM FAMILY PROTEIN"/>
    <property type="match status" value="1"/>
</dbReference>
<dbReference type="SUPFAM" id="SSF53335">
    <property type="entry name" value="S-adenosyl-L-methionine-dependent methyltransferases"/>
    <property type="match status" value="1"/>
</dbReference>
<dbReference type="Proteomes" id="UP000266426">
    <property type="component" value="Unassembled WGS sequence"/>
</dbReference>
<evidence type="ECO:0000313" key="3">
    <source>
        <dbReference type="Proteomes" id="UP000266426"/>
    </source>
</evidence>
<feature type="domain" description="Methyltransferase FkbM" evidence="1">
    <location>
        <begin position="65"/>
        <end position="208"/>
    </location>
</feature>
<reference evidence="2 3" key="1">
    <citation type="journal article" date="2017" name="ISME J.">
        <title>Energy and carbon metabolisms in a deep terrestrial subsurface fluid microbial community.</title>
        <authorList>
            <person name="Momper L."/>
            <person name="Jungbluth S.P."/>
            <person name="Lee M.D."/>
            <person name="Amend J.P."/>
        </authorList>
    </citation>
    <scope>NUCLEOTIDE SEQUENCE [LARGE SCALE GENOMIC DNA]</scope>
    <source>
        <strain evidence="2">SURF_26</strain>
    </source>
</reference>
<dbReference type="GO" id="GO:0032259">
    <property type="term" value="P:methylation"/>
    <property type="evidence" value="ECO:0007669"/>
    <property type="project" value="UniProtKB-KW"/>
</dbReference>
<evidence type="ECO:0000259" key="1">
    <source>
        <dbReference type="Pfam" id="PF05050"/>
    </source>
</evidence>
<dbReference type="NCBIfam" id="TIGR01444">
    <property type="entry name" value="fkbM_fam"/>
    <property type="match status" value="1"/>
</dbReference>
<evidence type="ECO:0000313" key="2">
    <source>
        <dbReference type="EMBL" id="RJP62061.1"/>
    </source>
</evidence>
<sequence length="263" mass="29652">MENAMHSTLVVRGDDRSLYRTADGYLFWLDENKPLDRSIIQTGIYDLSGTRVIASLVKQGDIVIDIGANIGYYTVLMQSLAGETGRVLAFEPAACISDVLRRNVSTNKMGNCDVFQVGLSDHSGSGTLYISAECVSLHRVMDTVPASSETVSLISLDEFVHTFGAPEKIDFIKMDVDGHEPYVLNGAWQTLERFDPVLMINISHEYYLAAGMTAWDFYYLLKDKGYFIYYDDNLDEIMTKHQFLVKCANFDRNVNIIISRHKL</sequence>
<dbReference type="EMBL" id="QZJZ01000005">
    <property type="protein sequence ID" value="RJP62061.1"/>
    <property type="molecule type" value="Genomic_DNA"/>
</dbReference>
<accession>A0A3A4RBC7</accession>
<dbReference type="InterPro" id="IPR052514">
    <property type="entry name" value="SAM-dependent_MTase"/>
</dbReference>
<dbReference type="InterPro" id="IPR029063">
    <property type="entry name" value="SAM-dependent_MTases_sf"/>
</dbReference>
<organism evidence="2 3">
    <name type="scientific">Candidatus Auribacter fodinae</name>
    <dbReference type="NCBI Taxonomy" id="2093366"/>
    <lineage>
        <taxon>Bacteria</taxon>
        <taxon>Pseudomonadati</taxon>
        <taxon>Candidatus Auribacterota</taxon>
        <taxon>Candidatus Auribacteria</taxon>
        <taxon>Candidatus Auribacterales</taxon>
        <taxon>Candidatus Auribacteraceae</taxon>
        <taxon>Candidatus Auribacter</taxon>
    </lineage>
</organism>
<dbReference type="InterPro" id="IPR006342">
    <property type="entry name" value="FkbM_mtfrase"/>
</dbReference>
<dbReference type="AlphaFoldDB" id="A0A3A4RBC7"/>
<keyword evidence="2" id="KW-0808">Transferase</keyword>
<gene>
    <name evidence="2" type="ORF">C4541_00575</name>
</gene>
<dbReference type="Gene3D" id="3.40.50.150">
    <property type="entry name" value="Vaccinia Virus protein VP39"/>
    <property type="match status" value="1"/>
</dbReference>
<name>A0A3A4RBC7_9BACT</name>
<comment type="caution">
    <text evidence="2">The sequence shown here is derived from an EMBL/GenBank/DDBJ whole genome shotgun (WGS) entry which is preliminary data.</text>
</comment>